<keyword evidence="4" id="KW-0812">Transmembrane</keyword>
<evidence type="ECO:0000259" key="5">
    <source>
        <dbReference type="Pfam" id="PF00535"/>
    </source>
</evidence>
<reference evidence="6 7" key="1">
    <citation type="submission" date="2021-05" db="EMBL/GenBank/DDBJ databases">
        <title>Kineosporia and Streptomyces sp. nov. two new marine actinobacteria isolated from Coral.</title>
        <authorList>
            <person name="Buangrab K."/>
            <person name="Sutthacheep M."/>
            <person name="Yeemin T."/>
            <person name="Harunari E."/>
            <person name="Igarashi Y."/>
            <person name="Kanchanasin P."/>
            <person name="Tanasupawat S."/>
            <person name="Phongsopitanun W."/>
        </authorList>
    </citation>
    <scope>NUCLEOTIDE SEQUENCE [LARGE SCALE GENOMIC DNA]</scope>
    <source>
        <strain evidence="6 7">J2-2</strain>
    </source>
</reference>
<gene>
    <name evidence="6" type="ORF">KIH74_29420</name>
</gene>
<keyword evidence="3" id="KW-0808">Transferase</keyword>
<feature type="domain" description="Glycosyltransferase 2-like" evidence="5">
    <location>
        <begin position="87"/>
        <end position="258"/>
    </location>
</feature>
<comment type="caution">
    <text evidence="6">The sequence shown here is derived from an EMBL/GenBank/DDBJ whole genome shotgun (WGS) entry which is preliminary data.</text>
</comment>
<dbReference type="SUPFAM" id="SSF53448">
    <property type="entry name" value="Nucleotide-diphospho-sugar transferases"/>
    <property type="match status" value="1"/>
</dbReference>
<accession>A0ABS5TPR6</accession>
<protein>
    <submittedName>
        <fullName evidence="6">Glycosyltransferase family 2 protein</fullName>
    </submittedName>
</protein>
<name>A0ABS5TPR6_9ACTN</name>
<organism evidence="6 7">
    <name type="scientific">Kineosporia corallincola</name>
    <dbReference type="NCBI Taxonomy" id="2835133"/>
    <lineage>
        <taxon>Bacteria</taxon>
        <taxon>Bacillati</taxon>
        <taxon>Actinomycetota</taxon>
        <taxon>Actinomycetes</taxon>
        <taxon>Kineosporiales</taxon>
        <taxon>Kineosporiaceae</taxon>
        <taxon>Kineosporia</taxon>
    </lineage>
</organism>
<dbReference type="Proteomes" id="UP001197247">
    <property type="component" value="Unassembled WGS sequence"/>
</dbReference>
<keyword evidence="4" id="KW-1133">Transmembrane helix</keyword>
<dbReference type="CDD" id="cd06423">
    <property type="entry name" value="CESA_like"/>
    <property type="match status" value="1"/>
</dbReference>
<keyword evidence="4" id="KW-0472">Membrane</keyword>
<evidence type="ECO:0000256" key="4">
    <source>
        <dbReference type="SAM" id="Phobius"/>
    </source>
</evidence>
<dbReference type="InterPro" id="IPR001173">
    <property type="entry name" value="Glyco_trans_2-like"/>
</dbReference>
<comment type="similarity">
    <text evidence="1">Belongs to the glycosyltransferase 2 family.</text>
</comment>
<feature type="transmembrane region" description="Helical" evidence="4">
    <location>
        <begin position="463"/>
        <end position="483"/>
    </location>
</feature>
<feature type="transmembrane region" description="Helical" evidence="4">
    <location>
        <begin position="489"/>
        <end position="511"/>
    </location>
</feature>
<dbReference type="InterPro" id="IPR029044">
    <property type="entry name" value="Nucleotide-diphossugar_trans"/>
</dbReference>
<dbReference type="PANTHER" id="PTHR43630">
    <property type="entry name" value="POLY-BETA-1,6-N-ACETYL-D-GLUCOSAMINE SYNTHASE"/>
    <property type="match status" value="1"/>
</dbReference>
<dbReference type="Pfam" id="PF00535">
    <property type="entry name" value="Glycos_transf_2"/>
    <property type="match status" value="1"/>
</dbReference>
<keyword evidence="2" id="KW-0328">Glycosyltransferase</keyword>
<dbReference type="PANTHER" id="PTHR43630:SF1">
    <property type="entry name" value="POLY-BETA-1,6-N-ACETYL-D-GLUCOSAMINE SYNTHASE"/>
    <property type="match status" value="1"/>
</dbReference>
<evidence type="ECO:0000256" key="2">
    <source>
        <dbReference type="ARBA" id="ARBA00022676"/>
    </source>
</evidence>
<keyword evidence="7" id="KW-1185">Reference proteome</keyword>
<evidence type="ECO:0000256" key="1">
    <source>
        <dbReference type="ARBA" id="ARBA00006739"/>
    </source>
</evidence>
<evidence type="ECO:0000256" key="3">
    <source>
        <dbReference type="ARBA" id="ARBA00022679"/>
    </source>
</evidence>
<feature type="transmembrane region" description="Helical" evidence="4">
    <location>
        <begin position="364"/>
        <end position="383"/>
    </location>
</feature>
<proteinExistence type="inferred from homology"/>
<evidence type="ECO:0000313" key="6">
    <source>
        <dbReference type="EMBL" id="MBT0773100.1"/>
    </source>
</evidence>
<evidence type="ECO:0000313" key="7">
    <source>
        <dbReference type="Proteomes" id="UP001197247"/>
    </source>
</evidence>
<dbReference type="EMBL" id="JAHBAY010000015">
    <property type="protein sequence ID" value="MBT0773100.1"/>
    <property type="molecule type" value="Genomic_DNA"/>
</dbReference>
<dbReference type="Gene3D" id="3.90.550.10">
    <property type="entry name" value="Spore Coat Polysaccharide Biosynthesis Protein SpsA, Chain A"/>
    <property type="match status" value="1"/>
</dbReference>
<sequence length="525" mass="58370">MTINNEILIARSPGEVHVVTELPAQPGTQPGTQHATQHQSGLRPLGRRMIDAGQQAAARALNLPAQHTPEPAAPDLEVIRHARIACVIPAYNEQETIAEVLESLLSQTRLPDVIHVVVNNTDDDTVEIANRYRGKHRRSVKGQSYETTIHVHDMGVNPDKKVGALNFGFRLARGYDYLLGVDGDTTADRRAVEWLEKEIVDDPRIGGISAIYSIDKSKIEGGTAKFLVAGQRAQFAGFNMDNLLHGRNMAVLGGQFSIFSMHALQTVMVRDHQHTPWVRDSEVEDSKLSLQIRDAGFSTKISARARAYVGAMTNLRALHGQQVKWNYGAIDLMWPGQRGDTKGQPLHPNLRLRWFENISMLSNIFSRMAFLLLLAAALSIHAFVFNPVWLIPPAIAIALNLRLALAMHDKSASDLAFCFLLPAEAYMWIRIGHFLSAWTQFFARVEKDNWAAQAAAEKGRGSAYIFPLVVFAAVFGLLILAWSQQTVSVQAAILSLGWPALYIFTVVQTLFMARKVFRRQRGFTV</sequence>